<accession>A0A517R6I9</accession>
<evidence type="ECO:0000313" key="1">
    <source>
        <dbReference type="EMBL" id="QDT39453.1"/>
    </source>
</evidence>
<organism evidence="1 2">
    <name type="scientific">Stratiformator vulcanicus</name>
    <dbReference type="NCBI Taxonomy" id="2527980"/>
    <lineage>
        <taxon>Bacteria</taxon>
        <taxon>Pseudomonadati</taxon>
        <taxon>Planctomycetota</taxon>
        <taxon>Planctomycetia</taxon>
        <taxon>Planctomycetales</taxon>
        <taxon>Planctomycetaceae</taxon>
        <taxon>Stratiformator</taxon>
    </lineage>
</organism>
<reference evidence="1 2" key="1">
    <citation type="submission" date="2019-02" db="EMBL/GenBank/DDBJ databases">
        <title>Deep-cultivation of Planctomycetes and their phenomic and genomic characterization uncovers novel biology.</title>
        <authorList>
            <person name="Wiegand S."/>
            <person name="Jogler M."/>
            <person name="Boedeker C."/>
            <person name="Pinto D."/>
            <person name="Vollmers J."/>
            <person name="Rivas-Marin E."/>
            <person name="Kohn T."/>
            <person name="Peeters S.H."/>
            <person name="Heuer A."/>
            <person name="Rast P."/>
            <person name="Oberbeckmann S."/>
            <person name="Bunk B."/>
            <person name="Jeske O."/>
            <person name="Meyerdierks A."/>
            <person name="Storesund J.E."/>
            <person name="Kallscheuer N."/>
            <person name="Luecker S."/>
            <person name="Lage O.M."/>
            <person name="Pohl T."/>
            <person name="Merkel B.J."/>
            <person name="Hornburger P."/>
            <person name="Mueller R.-W."/>
            <person name="Bruemmer F."/>
            <person name="Labrenz M."/>
            <person name="Spormann A.M."/>
            <person name="Op den Camp H."/>
            <person name="Overmann J."/>
            <person name="Amann R."/>
            <person name="Jetten M.S.M."/>
            <person name="Mascher T."/>
            <person name="Medema M.H."/>
            <person name="Devos D.P."/>
            <person name="Kaster A.-K."/>
            <person name="Ovreas L."/>
            <person name="Rohde M."/>
            <person name="Galperin M.Y."/>
            <person name="Jogler C."/>
        </authorList>
    </citation>
    <scope>NUCLEOTIDE SEQUENCE [LARGE SCALE GENOMIC DNA]</scope>
    <source>
        <strain evidence="1 2">Pan189</strain>
    </source>
</reference>
<proteinExistence type="predicted"/>
<sequence length="386" mass="43066">MANPTIDEIRTAAENGGPEEAVARLVSHLRQSGEYDRLFDALLLRKRFELGLPTARPTALDDVEGGPRDEFEKAYVEAAREVGQLHLDAGAIKSAWPYFKTIREFDPVHDALERLDPAKVDYEEVEELVGIALYEAVHPAKGVELMLATHGTCNAVTASDQAFGQLNDEDRAGVAKLLVRQLHGEVSTAVRAEIESKEGRPPEGRLSDWFAERGWLFENANYHTDVSHLNASVRFAQVLEPDVEEFAMVRELVEYGRHLAPQLQYAGEPPFQDFYNAYAAYYGAIADEDRASGVQYFRDRLDEEPDEPDKPGLAFVLVDLLMRCGEYDQALAAARPWLEGIEQPSGFSFAEVCRKAGRFDVLREVAEKNGDAIRYVAAICDGRTDD</sequence>
<evidence type="ECO:0000313" key="2">
    <source>
        <dbReference type="Proteomes" id="UP000317318"/>
    </source>
</evidence>
<dbReference type="AlphaFoldDB" id="A0A517R6I9"/>
<keyword evidence="2" id="KW-1185">Reference proteome</keyword>
<dbReference type="OrthoDB" id="255759at2"/>
<dbReference type="RefSeq" id="WP_145365588.1">
    <property type="nucleotide sequence ID" value="NZ_CP036268.1"/>
</dbReference>
<gene>
    <name evidence="1" type="ORF">Pan189_38610</name>
</gene>
<evidence type="ECO:0008006" key="3">
    <source>
        <dbReference type="Google" id="ProtNLM"/>
    </source>
</evidence>
<dbReference type="EMBL" id="CP036268">
    <property type="protein sequence ID" value="QDT39453.1"/>
    <property type="molecule type" value="Genomic_DNA"/>
</dbReference>
<name>A0A517R6I9_9PLAN</name>
<dbReference type="Proteomes" id="UP000317318">
    <property type="component" value="Chromosome"/>
</dbReference>
<protein>
    <recommendedName>
        <fullName evidence="3">Tetratricopeptide repeat protein</fullName>
    </recommendedName>
</protein>
<dbReference type="KEGG" id="svp:Pan189_38610"/>